<gene>
    <name evidence="1" type="ORF">Tco_1040993</name>
</gene>
<accession>A0ABQ5GG02</accession>
<reference evidence="1" key="2">
    <citation type="submission" date="2022-01" db="EMBL/GenBank/DDBJ databases">
        <authorList>
            <person name="Yamashiro T."/>
            <person name="Shiraishi A."/>
            <person name="Satake H."/>
            <person name="Nakayama K."/>
        </authorList>
    </citation>
    <scope>NUCLEOTIDE SEQUENCE</scope>
</reference>
<evidence type="ECO:0000313" key="1">
    <source>
        <dbReference type="EMBL" id="GJT74268.1"/>
    </source>
</evidence>
<dbReference type="Gene3D" id="1.10.150.20">
    <property type="entry name" value="5' to 3' exonuclease, C-terminal subdomain"/>
    <property type="match status" value="1"/>
</dbReference>
<sequence>MYCPNWILDFQCYMTTSEHHEISEEYGIPFAVGVGLDGSNITLKRGERRVTVGMEQAVNVITDPKKDVAEAKSRRNATFNQKKHATNKFKLATKKFFDHGRLFSIKSYYALLQDMGTSVETVKKPEDVEINTCNGLIKYAKENLRIKGLKEAQVYEICKAAQLVDTAYAKKQHFVFVDNLAKGVTEDLFIVVSGEISSYPIHIAYELSHIERAFQSVDF</sequence>
<name>A0ABQ5GG02_9ASTR</name>
<dbReference type="EMBL" id="BQNB010018426">
    <property type="protein sequence ID" value="GJT74268.1"/>
    <property type="molecule type" value="Genomic_DNA"/>
</dbReference>
<reference evidence="1" key="1">
    <citation type="journal article" date="2022" name="Int. J. Mol. Sci.">
        <title>Draft Genome of Tanacetum Coccineum: Genomic Comparison of Closely Related Tanacetum-Family Plants.</title>
        <authorList>
            <person name="Yamashiro T."/>
            <person name="Shiraishi A."/>
            <person name="Nakayama K."/>
            <person name="Satake H."/>
        </authorList>
    </citation>
    <scope>NUCLEOTIDE SEQUENCE</scope>
</reference>
<keyword evidence="2" id="KW-1185">Reference proteome</keyword>
<organism evidence="1 2">
    <name type="scientific">Tanacetum coccineum</name>
    <dbReference type="NCBI Taxonomy" id="301880"/>
    <lineage>
        <taxon>Eukaryota</taxon>
        <taxon>Viridiplantae</taxon>
        <taxon>Streptophyta</taxon>
        <taxon>Embryophyta</taxon>
        <taxon>Tracheophyta</taxon>
        <taxon>Spermatophyta</taxon>
        <taxon>Magnoliopsida</taxon>
        <taxon>eudicotyledons</taxon>
        <taxon>Gunneridae</taxon>
        <taxon>Pentapetalae</taxon>
        <taxon>asterids</taxon>
        <taxon>campanulids</taxon>
        <taxon>Asterales</taxon>
        <taxon>Asteraceae</taxon>
        <taxon>Asteroideae</taxon>
        <taxon>Anthemideae</taxon>
        <taxon>Anthemidinae</taxon>
        <taxon>Tanacetum</taxon>
    </lineage>
</organism>
<evidence type="ECO:0000313" key="2">
    <source>
        <dbReference type="Proteomes" id="UP001151760"/>
    </source>
</evidence>
<protein>
    <submittedName>
        <fullName evidence="1">Uncharacterized protein</fullName>
    </submittedName>
</protein>
<proteinExistence type="predicted"/>
<dbReference type="Proteomes" id="UP001151760">
    <property type="component" value="Unassembled WGS sequence"/>
</dbReference>
<comment type="caution">
    <text evidence="1">The sequence shown here is derived from an EMBL/GenBank/DDBJ whole genome shotgun (WGS) entry which is preliminary data.</text>
</comment>